<dbReference type="SUPFAM" id="SSF56003">
    <property type="entry name" value="Molybdenum cofactor-binding domain"/>
    <property type="match status" value="1"/>
</dbReference>
<dbReference type="RefSeq" id="WP_061127369.1">
    <property type="nucleotide sequence ID" value="NZ_FCOF02000039.1"/>
</dbReference>
<dbReference type="Pfam" id="PF02738">
    <property type="entry name" value="MoCoBD_1"/>
    <property type="match status" value="1"/>
</dbReference>
<dbReference type="AlphaFoldDB" id="A0A158CSR6"/>
<dbReference type="InterPro" id="IPR008274">
    <property type="entry name" value="AldOxase/xan_DH_MoCoBD1"/>
</dbReference>
<dbReference type="PANTHER" id="PTHR11908:SF132">
    <property type="entry name" value="ALDEHYDE OXIDASE 1-RELATED"/>
    <property type="match status" value="1"/>
</dbReference>
<proteinExistence type="predicted"/>
<evidence type="ECO:0000313" key="5">
    <source>
        <dbReference type="Proteomes" id="UP000054870"/>
    </source>
</evidence>
<dbReference type="InterPro" id="IPR000674">
    <property type="entry name" value="Ald_Oxase/Xan_DH_a/b"/>
</dbReference>
<name>A0A158CSR6_9BURK</name>
<dbReference type="GO" id="GO:0016491">
    <property type="term" value="F:oxidoreductase activity"/>
    <property type="evidence" value="ECO:0007669"/>
    <property type="project" value="UniProtKB-KW"/>
</dbReference>
<dbReference type="Pfam" id="PF01315">
    <property type="entry name" value="Ald_Xan_dh_C"/>
    <property type="match status" value="1"/>
</dbReference>
<dbReference type="InterPro" id="IPR036856">
    <property type="entry name" value="Ald_Oxase/Xan_DH_a/b_sf"/>
</dbReference>
<dbReference type="SMART" id="SM01008">
    <property type="entry name" value="Ald_Xan_dh_C"/>
    <property type="match status" value="1"/>
</dbReference>
<reference evidence="4" key="1">
    <citation type="submission" date="2016-01" db="EMBL/GenBank/DDBJ databases">
        <authorList>
            <person name="Peeters C."/>
        </authorList>
    </citation>
    <scope>NUCLEOTIDE SEQUENCE [LARGE SCALE GENOMIC DNA]</scope>
    <source>
        <strain evidence="4">LMG 29318</strain>
    </source>
</reference>
<evidence type="ECO:0000313" key="4">
    <source>
        <dbReference type="EMBL" id="SAK85369.1"/>
    </source>
</evidence>
<evidence type="ECO:0000256" key="1">
    <source>
        <dbReference type="ARBA" id="ARBA00022505"/>
    </source>
</evidence>
<dbReference type="Gene3D" id="3.90.1170.50">
    <property type="entry name" value="Aldehyde oxidase/xanthine dehydrogenase, a/b hammerhead"/>
    <property type="match status" value="1"/>
</dbReference>
<evidence type="ECO:0000259" key="3">
    <source>
        <dbReference type="SMART" id="SM01008"/>
    </source>
</evidence>
<keyword evidence="5" id="KW-1185">Reference proteome</keyword>
<dbReference type="PANTHER" id="PTHR11908">
    <property type="entry name" value="XANTHINE DEHYDROGENASE"/>
    <property type="match status" value="1"/>
</dbReference>
<dbReference type="InterPro" id="IPR016208">
    <property type="entry name" value="Ald_Oxase/xanthine_DH-like"/>
</dbReference>
<dbReference type="OrthoDB" id="221297at2"/>
<keyword evidence="2" id="KW-0560">Oxidoreductase</keyword>
<dbReference type="InterPro" id="IPR046867">
    <property type="entry name" value="AldOxase/xan_DH_MoCoBD2"/>
</dbReference>
<evidence type="ECO:0000256" key="2">
    <source>
        <dbReference type="ARBA" id="ARBA00023002"/>
    </source>
</evidence>
<dbReference type="GO" id="GO:0005506">
    <property type="term" value="F:iron ion binding"/>
    <property type="evidence" value="ECO:0007669"/>
    <property type="project" value="InterPro"/>
</dbReference>
<accession>A0A158CSR6</accession>
<dbReference type="InterPro" id="IPR049648">
    <property type="entry name" value="PaoC-like"/>
</dbReference>
<dbReference type="Gene3D" id="3.30.365.10">
    <property type="entry name" value="Aldehyde oxidase/xanthine dehydrogenase, molybdopterin binding domain"/>
    <property type="match status" value="4"/>
</dbReference>
<dbReference type="EMBL" id="FCOF02000039">
    <property type="protein sequence ID" value="SAK85369.1"/>
    <property type="molecule type" value="Genomic_DNA"/>
</dbReference>
<gene>
    <name evidence="4" type="ORF">AWB75_05678</name>
</gene>
<organism evidence="4 5">
    <name type="scientific">Caballeronia catudaia</name>
    <dbReference type="NCBI Taxonomy" id="1777136"/>
    <lineage>
        <taxon>Bacteria</taxon>
        <taxon>Pseudomonadati</taxon>
        <taxon>Pseudomonadota</taxon>
        <taxon>Betaproteobacteria</taxon>
        <taxon>Burkholderiales</taxon>
        <taxon>Burkholderiaceae</taxon>
        <taxon>Caballeronia</taxon>
    </lineage>
</organism>
<keyword evidence="1" id="KW-0500">Molybdenum</keyword>
<dbReference type="Proteomes" id="UP000054870">
    <property type="component" value="Unassembled WGS sequence"/>
</dbReference>
<dbReference type="Pfam" id="PF20256">
    <property type="entry name" value="MoCoBD_2"/>
    <property type="match status" value="1"/>
</dbReference>
<dbReference type="NCBIfam" id="NF041671">
    <property type="entry name" value="peri_hyde_PaoC"/>
    <property type="match status" value="1"/>
</dbReference>
<feature type="domain" description="Aldehyde oxidase/xanthine dehydrogenase a/b hammerhead" evidence="3">
    <location>
        <begin position="32"/>
        <end position="138"/>
    </location>
</feature>
<dbReference type="SUPFAM" id="SSF54665">
    <property type="entry name" value="CO dehydrogenase molybdoprotein N-domain-like"/>
    <property type="match status" value="1"/>
</dbReference>
<sequence length="736" mass="79135">MKFDTPAGQNPIDQMTVVGQPLDRFEAKLKTTGTATYSYEYHKVAPNIAYGYILGAAISKGRIKSIDMRHAESSPGVLGVVTYRNAGPLGIGKFYVQRMLAAPEIDHYHQPVAVVVAETFEQARAASSLIRVDYTRSPGRFDLTAQLFSAPVAPQMAFGGPTETHVGDFERAFSDAETKVDETYTVPDQAHAMMEPHATIAVWEDDRVTCWTSIQQMNWGTRDLGLILGIPRDNVRLISSFIGGGFGGKGTVQSDLVLAAVAARLVRRPVKIALQRPIMFNNTIHRPKTIQRVMLGAGRDGKLTAIGHESWSGNLAGGRTEPTTLSTRSLYAGSNRMTRVRLATLDLAEGNAMRAPGEAPGLMALEIAMDEMAEKLGMDPVEFRILNDTQVDPENPNRPFSSRPFVECLRTGSERFGWKTRKARPGQLRDGHWLVGTGMAGAIRGAPIGKAGARIRLDRRGSITVETDMTDIGTGSYTIVQQTAAELMGVPIDKVVARLGDSSFPETPGSGGQQGAASVTAGVYAACMKLRQVVAERLGFNAAETEFTAGEVRSGGRSVPLTQAAADGDLVVEDSIEFGDLSKQFAIQTFGAHFAEVGVNAFTGEVRVRRMLAVCAAGRILNPKTARSQVIGGMTMGIGAALMEEMAVDKRLGLFINHDLAGYEVPVHADIPHLDAFFVEEVDPAISPLKAKGVGELGLTGVAPAIANAVYNATGIRVRQYPITLDKFLDRLPVIA</sequence>
<comment type="caution">
    <text evidence="4">The sequence shown here is derived from an EMBL/GenBank/DDBJ whole genome shotgun (WGS) entry which is preliminary data.</text>
</comment>
<dbReference type="InterPro" id="IPR037165">
    <property type="entry name" value="AldOxase/xan_DH_Mopterin-bd_sf"/>
</dbReference>
<protein>
    <submittedName>
        <fullName evidence="4">Aldehyde oxidase and xanthine dehydrogenase</fullName>
    </submittedName>
</protein>